<dbReference type="AlphaFoldDB" id="A0AAD7SAD7"/>
<protein>
    <submittedName>
        <fullName evidence="2">Uncharacterized protein</fullName>
    </submittedName>
</protein>
<evidence type="ECO:0000256" key="1">
    <source>
        <dbReference type="SAM" id="MobiDB-lite"/>
    </source>
</evidence>
<dbReference type="EMBL" id="JAINUG010000095">
    <property type="protein sequence ID" value="KAJ8397716.1"/>
    <property type="molecule type" value="Genomic_DNA"/>
</dbReference>
<dbReference type="Proteomes" id="UP001221898">
    <property type="component" value="Unassembled WGS sequence"/>
</dbReference>
<evidence type="ECO:0000313" key="3">
    <source>
        <dbReference type="Proteomes" id="UP001221898"/>
    </source>
</evidence>
<accession>A0AAD7SAD7</accession>
<gene>
    <name evidence="2" type="ORF">AAFF_G00434050</name>
</gene>
<organism evidence="2 3">
    <name type="scientific">Aldrovandia affinis</name>
    <dbReference type="NCBI Taxonomy" id="143900"/>
    <lineage>
        <taxon>Eukaryota</taxon>
        <taxon>Metazoa</taxon>
        <taxon>Chordata</taxon>
        <taxon>Craniata</taxon>
        <taxon>Vertebrata</taxon>
        <taxon>Euteleostomi</taxon>
        <taxon>Actinopterygii</taxon>
        <taxon>Neopterygii</taxon>
        <taxon>Teleostei</taxon>
        <taxon>Notacanthiformes</taxon>
        <taxon>Halosauridae</taxon>
        <taxon>Aldrovandia</taxon>
    </lineage>
</organism>
<name>A0AAD7SAD7_9TELE</name>
<sequence>MVTWAAMLESELGVTAPERLVLEYGVVIMDIDLSGHLDCSLEQRGGRGFGWLCTIGSAHIPPVRSEARPPEVAYLQGNPLPPSAAATPTRCLIPLNRFDAESDSRAMGDPRTPTGSEACP</sequence>
<feature type="region of interest" description="Disordered" evidence="1">
    <location>
        <begin position="98"/>
        <end position="120"/>
    </location>
</feature>
<reference evidence="2" key="1">
    <citation type="journal article" date="2023" name="Science">
        <title>Genome structures resolve the early diversification of teleost fishes.</title>
        <authorList>
            <person name="Parey E."/>
            <person name="Louis A."/>
            <person name="Montfort J."/>
            <person name="Bouchez O."/>
            <person name="Roques C."/>
            <person name="Iampietro C."/>
            <person name="Lluch J."/>
            <person name="Castinel A."/>
            <person name="Donnadieu C."/>
            <person name="Desvignes T."/>
            <person name="Floi Bucao C."/>
            <person name="Jouanno E."/>
            <person name="Wen M."/>
            <person name="Mejri S."/>
            <person name="Dirks R."/>
            <person name="Jansen H."/>
            <person name="Henkel C."/>
            <person name="Chen W.J."/>
            <person name="Zahm M."/>
            <person name="Cabau C."/>
            <person name="Klopp C."/>
            <person name="Thompson A.W."/>
            <person name="Robinson-Rechavi M."/>
            <person name="Braasch I."/>
            <person name="Lecointre G."/>
            <person name="Bobe J."/>
            <person name="Postlethwait J.H."/>
            <person name="Berthelot C."/>
            <person name="Roest Crollius H."/>
            <person name="Guiguen Y."/>
        </authorList>
    </citation>
    <scope>NUCLEOTIDE SEQUENCE</scope>
    <source>
        <strain evidence="2">NC1722</strain>
    </source>
</reference>
<comment type="caution">
    <text evidence="2">The sequence shown here is derived from an EMBL/GenBank/DDBJ whole genome shotgun (WGS) entry which is preliminary data.</text>
</comment>
<proteinExistence type="predicted"/>
<feature type="compositionally biased region" description="Basic and acidic residues" evidence="1">
    <location>
        <begin position="98"/>
        <end position="108"/>
    </location>
</feature>
<evidence type="ECO:0000313" key="2">
    <source>
        <dbReference type="EMBL" id="KAJ8397716.1"/>
    </source>
</evidence>
<keyword evidence="3" id="KW-1185">Reference proteome</keyword>